<accession>A0ABY8VHH7</accession>
<feature type="domain" description="BAAT/Acyl-CoA thioester hydrolase C-terminal" evidence="2">
    <location>
        <begin position="114"/>
        <end position="327"/>
    </location>
</feature>
<dbReference type="InterPro" id="IPR014940">
    <property type="entry name" value="BAAT_C"/>
</dbReference>
<dbReference type="PANTHER" id="PTHR10824">
    <property type="entry name" value="ACYL-COENZYME A THIOESTERASE-RELATED"/>
    <property type="match status" value="1"/>
</dbReference>
<sequence length="328" mass="34693">MKRALKWIGIFIGVLVLLLVIAMIALMIWKPWAPSFDVAEPGDGGQRITEDGLLANYYPAEANSPAILVLGGSEGGLSGGTDAIAQTLNDEGFTTMALSYYGAADQPQIMENLPLEYFDTALSWLSEQPEVNPDAVGIFGGSKGAEAALLIASRDTSIKATVAAAPSHVVWAGIDMAKPWAMAKLGSTWSADGEPLPYVPYGGQPSSREIADMYRASLVAAPDAEEKAVIPVENSAGPVLMTCGEDDTLWPACDMARKVEARAKEHGGPEVTVLAYPDAGHLVQGPPAKPNSDHYNNLDILGGSIESNQAGLEDSWPQVVEFFHAELG</sequence>
<dbReference type="GO" id="GO:0016787">
    <property type="term" value="F:hydrolase activity"/>
    <property type="evidence" value="ECO:0007669"/>
    <property type="project" value="UniProtKB-KW"/>
</dbReference>
<evidence type="ECO:0000259" key="2">
    <source>
        <dbReference type="Pfam" id="PF08840"/>
    </source>
</evidence>
<dbReference type="PIRSF" id="PIRSF016521">
    <property type="entry name" value="Acyl-CoA_hydro"/>
    <property type="match status" value="1"/>
</dbReference>
<keyword evidence="1" id="KW-0812">Transmembrane</keyword>
<keyword evidence="4" id="KW-1185">Reference proteome</keyword>
<dbReference type="SUPFAM" id="SSF53474">
    <property type="entry name" value="alpha/beta-Hydrolases"/>
    <property type="match status" value="1"/>
</dbReference>
<keyword evidence="1" id="KW-1133">Transmembrane helix</keyword>
<reference evidence="3 4" key="1">
    <citation type="submission" date="2023-05" db="EMBL/GenBank/DDBJ databases">
        <title>Corynebacterium suedekumii sp. nov. and Corynebacterium breve sp. nov. isolated from raw cow's milk.</title>
        <authorList>
            <person name="Baer M.K."/>
            <person name="Mehl L."/>
            <person name="Hellmuth R."/>
            <person name="Marke G."/>
            <person name="Lipski A."/>
        </authorList>
    </citation>
    <scope>NUCLEOTIDE SEQUENCE [LARGE SCALE GENOMIC DNA]</scope>
    <source>
        <strain evidence="3 4">R4</strain>
    </source>
</reference>
<protein>
    <submittedName>
        <fullName evidence="3">Acyl-CoA thioester hydrolase/BAAT C-terminal domain-containing protein</fullName>
    </submittedName>
</protein>
<organism evidence="3 4">
    <name type="scientific">Corynebacterium breve</name>
    <dbReference type="NCBI Taxonomy" id="3049799"/>
    <lineage>
        <taxon>Bacteria</taxon>
        <taxon>Bacillati</taxon>
        <taxon>Actinomycetota</taxon>
        <taxon>Actinomycetes</taxon>
        <taxon>Mycobacteriales</taxon>
        <taxon>Corynebacteriaceae</taxon>
        <taxon>Corynebacterium</taxon>
    </lineage>
</organism>
<dbReference type="Pfam" id="PF08840">
    <property type="entry name" value="BAAT_C"/>
    <property type="match status" value="1"/>
</dbReference>
<dbReference type="InterPro" id="IPR029058">
    <property type="entry name" value="AB_hydrolase_fold"/>
</dbReference>
<dbReference type="Proteomes" id="UP001225598">
    <property type="component" value="Chromosome"/>
</dbReference>
<proteinExistence type="predicted"/>
<gene>
    <name evidence="3" type="ORF">QP027_03765</name>
</gene>
<evidence type="ECO:0000256" key="1">
    <source>
        <dbReference type="SAM" id="Phobius"/>
    </source>
</evidence>
<keyword evidence="1" id="KW-0472">Membrane</keyword>
<evidence type="ECO:0000313" key="4">
    <source>
        <dbReference type="Proteomes" id="UP001225598"/>
    </source>
</evidence>
<keyword evidence="3" id="KW-0378">Hydrolase</keyword>
<dbReference type="PANTHER" id="PTHR10824:SF4">
    <property type="entry name" value="ACYL-COENZYME A THIOESTERASE 1-LIKE"/>
    <property type="match status" value="1"/>
</dbReference>
<evidence type="ECO:0000313" key="3">
    <source>
        <dbReference type="EMBL" id="WIM68522.1"/>
    </source>
</evidence>
<dbReference type="RefSeq" id="WP_284826109.1">
    <property type="nucleotide sequence ID" value="NZ_CP126969.1"/>
</dbReference>
<dbReference type="EMBL" id="CP126969">
    <property type="protein sequence ID" value="WIM68522.1"/>
    <property type="molecule type" value="Genomic_DNA"/>
</dbReference>
<name>A0ABY8VHH7_9CORY</name>
<dbReference type="InterPro" id="IPR016662">
    <property type="entry name" value="Acyl-CoA_thioEstase_long-chain"/>
</dbReference>
<feature type="transmembrane region" description="Helical" evidence="1">
    <location>
        <begin position="7"/>
        <end position="29"/>
    </location>
</feature>
<dbReference type="Gene3D" id="3.40.50.1820">
    <property type="entry name" value="alpha/beta hydrolase"/>
    <property type="match status" value="1"/>
</dbReference>